<dbReference type="Proteomes" id="UP000694414">
    <property type="component" value="Unplaced"/>
</dbReference>
<accession>A0A8C9AZX0</accession>
<keyword evidence="3" id="KW-1185">Reference proteome</keyword>
<protein>
    <submittedName>
        <fullName evidence="2">Uncharacterized protein</fullName>
    </submittedName>
</protein>
<dbReference type="Ensembl" id="ENSPSMT00000042330.1">
    <property type="protein sequence ID" value="ENSPSMP00000036741.1"/>
    <property type="gene ID" value="ENSPSMG00000025279.1"/>
</dbReference>
<dbReference type="AlphaFoldDB" id="A0A8C9AZX0"/>
<reference evidence="2" key="2">
    <citation type="submission" date="2025-09" db="UniProtKB">
        <authorList>
            <consortium name="Ensembl"/>
        </authorList>
    </citation>
    <scope>IDENTIFICATION</scope>
</reference>
<feature type="region of interest" description="Disordered" evidence="1">
    <location>
        <begin position="72"/>
        <end position="97"/>
    </location>
</feature>
<sequence>MKGSSRPKLDQRIFMEHEYKDNRYLLSSKISSRAFSKVYLAYAIHKCMQHNPKLSWDLQGKRHTMVRQLPPSPLVASSASSPAPQGTPCPKPTQVPSSCSGYLHHNVPQPPLQTHTLLTPSRDPSPYSLLPPCTSCADFGFLNCTGLKNSLLSTFCSSVAYMAQRSS</sequence>
<proteinExistence type="predicted"/>
<reference evidence="2" key="1">
    <citation type="submission" date="2025-08" db="UniProtKB">
        <authorList>
            <consortium name="Ensembl"/>
        </authorList>
    </citation>
    <scope>IDENTIFICATION</scope>
</reference>
<evidence type="ECO:0000256" key="1">
    <source>
        <dbReference type="SAM" id="MobiDB-lite"/>
    </source>
</evidence>
<organism evidence="2 3">
    <name type="scientific">Prolemur simus</name>
    <name type="common">Greater bamboo lemur</name>
    <name type="synonym">Hapalemur simus</name>
    <dbReference type="NCBI Taxonomy" id="1328070"/>
    <lineage>
        <taxon>Eukaryota</taxon>
        <taxon>Metazoa</taxon>
        <taxon>Chordata</taxon>
        <taxon>Craniata</taxon>
        <taxon>Vertebrata</taxon>
        <taxon>Euteleostomi</taxon>
        <taxon>Mammalia</taxon>
        <taxon>Eutheria</taxon>
        <taxon>Euarchontoglires</taxon>
        <taxon>Primates</taxon>
        <taxon>Strepsirrhini</taxon>
        <taxon>Lemuriformes</taxon>
        <taxon>Lemuridae</taxon>
        <taxon>Prolemur</taxon>
    </lineage>
</organism>
<evidence type="ECO:0000313" key="3">
    <source>
        <dbReference type="Proteomes" id="UP000694414"/>
    </source>
</evidence>
<evidence type="ECO:0000313" key="2">
    <source>
        <dbReference type="Ensembl" id="ENSPSMP00000036741.1"/>
    </source>
</evidence>
<feature type="compositionally biased region" description="Low complexity" evidence="1">
    <location>
        <begin position="74"/>
        <end position="84"/>
    </location>
</feature>
<name>A0A8C9AZX0_PROSS</name>